<name>A0A1G8E686_9PROT</name>
<dbReference type="EMBL" id="FNCV01000009">
    <property type="protein sequence ID" value="SDH65413.1"/>
    <property type="molecule type" value="Genomic_DNA"/>
</dbReference>
<gene>
    <name evidence="1" type="ORF">SAMN05421742_10949</name>
</gene>
<sequence length="93" mass="10318">MEHSERTTKKQLAASVREAVALAERDPHARPYEVWDAALWDLARLDQLPKEPLAMARWRVGETNRRGRVLKAAMAACERANSTAPQPAPAMAG</sequence>
<reference evidence="2" key="1">
    <citation type="submission" date="2016-10" db="EMBL/GenBank/DDBJ databases">
        <authorList>
            <person name="Varghese N."/>
            <person name="Submissions S."/>
        </authorList>
    </citation>
    <scope>NUCLEOTIDE SEQUENCE [LARGE SCALE GENOMIC DNA]</scope>
    <source>
        <strain evidence="2">930I</strain>
    </source>
</reference>
<dbReference type="STRING" id="83401.SAMN05421742_10949"/>
<evidence type="ECO:0000313" key="1">
    <source>
        <dbReference type="EMBL" id="SDH65413.1"/>
    </source>
</evidence>
<protein>
    <submittedName>
        <fullName evidence="1">Uncharacterized protein</fullName>
    </submittedName>
</protein>
<evidence type="ECO:0000313" key="2">
    <source>
        <dbReference type="Proteomes" id="UP000217076"/>
    </source>
</evidence>
<keyword evidence="2" id="KW-1185">Reference proteome</keyword>
<organism evidence="1 2">
    <name type="scientific">Roseospirillum parvum</name>
    <dbReference type="NCBI Taxonomy" id="83401"/>
    <lineage>
        <taxon>Bacteria</taxon>
        <taxon>Pseudomonadati</taxon>
        <taxon>Pseudomonadota</taxon>
        <taxon>Alphaproteobacteria</taxon>
        <taxon>Rhodospirillales</taxon>
        <taxon>Rhodospirillaceae</taxon>
        <taxon>Roseospirillum</taxon>
    </lineage>
</organism>
<dbReference type="RefSeq" id="WP_092620786.1">
    <property type="nucleotide sequence ID" value="NZ_FNCV01000009.1"/>
</dbReference>
<accession>A0A1G8E686</accession>
<dbReference type="Proteomes" id="UP000217076">
    <property type="component" value="Unassembled WGS sequence"/>
</dbReference>
<proteinExistence type="predicted"/>
<dbReference type="AlphaFoldDB" id="A0A1G8E686"/>